<reference evidence="10 11" key="1">
    <citation type="submission" date="2014-10" db="EMBL/GenBank/DDBJ databases">
        <title>Kaistella jeonii genome.</title>
        <authorList>
            <person name="Clayton J.T."/>
            <person name="Newman J.D."/>
        </authorList>
    </citation>
    <scope>NUCLEOTIDE SEQUENCE [LARGE SCALE GENOMIC DNA]</scope>
    <source>
        <strain evidence="10 11">DSM 17048</strain>
    </source>
</reference>
<evidence type="ECO:0000313" key="10">
    <source>
        <dbReference type="EMBL" id="KIA89665.1"/>
    </source>
</evidence>
<keyword evidence="4" id="KW-0378">Hydrolase</keyword>
<evidence type="ECO:0000256" key="8">
    <source>
        <dbReference type="SAM" id="Phobius"/>
    </source>
</evidence>
<comment type="caution">
    <text evidence="10">The sequence shown here is derived from an EMBL/GenBank/DDBJ whole genome shotgun (WGS) entry which is preliminary data.</text>
</comment>
<dbReference type="Pfam" id="PF01343">
    <property type="entry name" value="Peptidase_S49"/>
    <property type="match status" value="2"/>
</dbReference>
<keyword evidence="11" id="KW-1185">Reference proteome</keyword>
<dbReference type="GO" id="GO:0006465">
    <property type="term" value="P:signal peptide processing"/>
    <property type="evidence" value="ECO:0007669"/>
    <property type="project" value="InterPro"/>
</dbReference>
<feature type="active site" description="Proton donor/acceptor" evidence="7">
    <location>
        <position position="191"/>
    </location>
</feature>
<feature type="domain" description="Peptidase S49" evidence="9">
    <location>
        <begin position="123"/>
        <end position="272"/>
    </location>
</feature>
<dbReference type="GO" id="GO:0016020">
    <property type="term" value="C:membrane"/>
    <property type="evidence" value="ECO:0007669"/>
    <property type="project" value="UniProtKB-SubCell"/>
</dbReference>
<keyword evidence="6 8" id="KW-0472">Membrane</keyword>
<organism evidence="10 11">
    <name type="scientific">Kaistella jeonii</name>
    <dbReference type="NCBI Taxonomy" id="266749"/>
    <lineage>
        <taxon>Bacteria</taxon>
        <taxon>Pseudomonadati</taxon>
        <taxon>Bacteroidota</taxon>
        <taxon>Flavobacteriia</taxon>
        <taxon>Flavobacteriales</taxon>
        <taxon>Weeksellaceae</taxon>
        <taxon>Chryseobacterium group</taxon>
        <taxon>Kaistella</taxon>
    </lineage>
</organism>
<evidence type="ECO:0000256" key="4">
    <source>
        <dbReference type="ARBA" id="ARBA00022801"/>
    </source>
</evidence>
<sequence length="585" mass="65277">MKSFFKNVLANIVAIMIIGAVFLLFLVMVIAASAFSSDSKPNIKKNSVLILDFRTQIIDSPSEDNQQLFSLNEKQKNIMVFDIVKAIKNAKTDDKIKGISIETDGIKAGITQLDDIRSSLEDFKKSGKFVYAYGNVVSQPAYYLGSVADKYFLNPAGGIDLKGLTTEVLYMKSFAEKYGIGIQVIRHGKYKSAVEPFLRDDMSPENREQLSTLLNDIWSINSAKMANSRKIDTAQFKTVVDSLYGMIPDLSLKYKLADQLIQKTEYDNLLKSKLNLKEKDKLNKISFNTYIGNLDNDNVKKDNQIAVLYASGAIYNGEGYDAVYAENFVKEIKKLSDDDKVKAVVFRINSPGGSANASDEILFELQQLKKKKPLIASFGDYAASGGYYIAMAADKIYSEPNTLTGSIGVFGMIPYFKELANKNGLNSYAVNTNANSNMYSPINGITPGGISMMTKSVEQTYKRFVHFVTVNRKKSFDQIDEVGGGRVWSGTRAKEIGLVDDLGTLNDAITFAAQKVKLKDYNVATYPKKVSKFEQLFKDMSEDEISARVIKNKIGIDNYKVFEQITSPKLQSSVMMEMPYHIKFD</sequence>
<dbReference type="InterPro" id="IPR002142">
    <property type="entry name" value="Peptidase_S49"/>
</dbReference>
<dbReference type="AlphaFoldDB" id="A0A0C1D718"/>
<dbReference type="InterPro" id="IPR047272">
    <property type="entry name" value="S49_SppA_C"/>
</dbReference>
<proteinExistence type="inferred from homology"/>
<dbReference type="InterPro" id="IPR004634">
    <property type="entry name" value="Pept_S49_pIV"/>
</dbReference>
<dbReference type="OrthoDB" id="9764363at2"/>
<dbReference type="CDD" id="cd07023">
    <property type="entry name" value="S49_Sppa_N_C"/>
    <property type="match status" value="1"/>
</dbReference>
<dbReference type="Gene3D" id="6.20.330.10">
    <property type="match status" value="1"/>
</dbReference>
<dbReference type="CDD" id="cd07018">
    <property type="entry name" value="S49_SppA_67K_type"/>
    <property type="match status" value="1"/>
</dbReference>
<dbReference type="NCBIfam" id="TIGR00706">
    <property type="entry name" value="SppA_dom"/>
    <property type="match status" value="1"/>
</dbReference>
<dbReference type="STRING" id="266749.SAMN05421876_103241"/>
<comment type="similarity">
    <text evidence="2">Belongs to the peptidase S49 family.</text>
</comment>
<dbReference type="InterPro" id="IPR029045">
    <property type="entry name" value="ClpP/crotonase-like_dom_sf"/>
</dbReference>
<gene>
    <name evidence="10" type="ORF">OA86_03285</name>
</gene>
<evidence type="ECO:0000256" key="2">
    <source>
        <dbReference type="ARBA" id="ARBA00008683"/>
    </source>
</evidence>
<name>A0A0C1D718_9FLAO</name>
<protein>
    <submittedName>
        <fullName evidence="10">Signal peptide peptidase SppA</fullName>
    </submittedName>
</protein>
<dbReference type="SUPFAM" id="SSF52096">
    <property type="entry name" value="ClpP/crotonase"/>
    <property type="match status" value="2"/>
</dbReference>
<evidence type="ECO:0000313" key="11">
    <source>
        <dbReference type="Proteomes" id="UP000031473"/>
    </source>
</evidence>
<evidence type="ECO:0000256" key="5">
    <source>
        <dbReference type="ARBA" id="ARBA00022825"/>
    </source>
</evidence>
<dbReference type="InterPro" id="IPR047217">
    <property type="entry name" value="S49_SppA_67K_type_N"/>
</dbReference>
<evidence type="ECO:0000256" key="7">
    <source>
        <dbReference type="PIRSR" id="PIRSR001217-1"/>
    </source>
</evidence>
<evidence type="ECO:0000259" key="9">
    <source>
        <dbReference type="Pfam" id="PF01343"/>
    </source>
</evidence>
<dbReference type="NCBIfam" id="TIGR00705">
    <property type="entry name" value="SppA_67K"/>
    <property type="match status" value="1"/>
</dbReference>
<dbReference type="PANTHER" id="PTHR33209:SF1">
    <property type="entry name" value="PEPTIDASE S49 DOMAIN-CONTAINING PROTEIN"/>
    <property type="match status" value="1"/>
</dbReference>
<dbReference type="PANTHER" id="PTHR33209">
    <property type="entry name" value="PROTEASE 4"/>
    <property type="match status" value="1"/>
</dbReference>
<dbReference type="GO" id="GO:0008236">
    <property type="term" value="F:serine-type peptidase activity"/>
    <property type="evidence" value="ECO:0007669"/>
    <property type="project" value="UniProtKB-KW"/>
</dbReference>
<evidence type="ECO:0000256" key="6">
    <source>
        <dbReference type="ARBA" id="ARBA00023136"/>
    </source>
</evidence>
<feature type="active site" description="Nucleophile" evidence="7">
    <location>
        <position position="384"/>
    </location>
</feature>
<dbReference type="RefSeq" id="WP_039348826.1">
    <property type="nucleotide sequence ID" value="NZ_FOLA01000003.1"/>
</dbReference>
<comment type="subcellular location">
    <subcellularLocation>
        <location evidence="1">Membrane</location>
    </subcellularLocation>
</comment>
<dbReference type="EMBL" id="JSYL01000002">
    <property type="protein sequence ID" value="KIA89665.1"/>
    <property type="molecule type" value="Genomic_DNA"/>
</dbReference>
<keyword evidence="8" id="KW-1133">Transmembrane helix</keyword>
<dbReference type="Proteomes" id="UP000031473">
    <property type="component" value="Unassembled WGS sequence"/>
</dbReference>
<dbReference type="InterPro" id="IPR004635">
    <property type="entry name" value="Pept_S49_SppA"/>
</dbReference>
<keyword evidence="5" id="KW-0720">Serine protease</keyword>
<keyword evidence="8" id="KW-0812">Transmembrane</keyword>
<dbReference type="Gene3D" id="3.90.226.10">
    <property type="entry name" value="2-enoyl-CoA Hydratase, Chain A, domain 1"/>
    <property type="match status" value="3"/>
</dbReference>
<keyword evidence="3" id="KW-0645">Protease</keyword>
<evidence type="ECO:0000256" key="1">
    <source>
        <dbReference type="ARBA" id="ARBA00004370"/>
    </source>
</evidence>
<feature type="transmembrane region" description="Helical" evidence="8">
    <location>
        <begin position="12"/>
        <end position="35"/>
    </location>
</feature>
<dbReference type="PIRSF" id="PIRSF001217">
    <property type="entry name" value="Protease_4_SppA"/>
    <property type="match status" value="1"/>
</dbReference>
<feature type="domain" description="Peptidase S49" evidence="9">
    <location>
        <begin position="367"/>
        <end position="519"/>
    </location>
</feature>
<accession>A0A0C1D718</accession>
<evidence type="ECO:0000256" key="3">
    <source>
        <dbReference type="ARBA" id="ARBA00022670"/>
    </source>
</evidence>